<dbReference type="Gene3D" id="1.10.287.1350">
    <property type="match status" value="1"/>
</dbReference>
<dbReference type="SUPFAM" id="SSF46785">
    <property type="entry name" value="Winged helix' DNA-binding domain"/>
    <property type="match status" value="1"/>
</dbReference>
<dbReference type="EMBL" id="NAIA01000003">
    <property type="protein sequence ID" value="OWF65378.1"/>
    <property type="molecule type" value="Genomic_DNA"/>
</dbReference>
<evidence type="ECO:0000256" key="3">
    <source>
        <dbReference type="ARBA" id="ARBA00022691"/>
    </source>
</evidence>
<evidence type="ECO:0000313" key="7">
    <source>
        <dbReference type="Proteomes" id="UP000196880"/>
    </source>
</evidence>
<proteinExistence type="predicted"/>
<feature type="domain" description="O-methyltransferase dimerisation" evidence="5">
    <location>
        <begin position="101"/>
        <end position="182"/>
    </location>
</feature>
<dbReference type="InterPro" id="IPR001077">
    <property type="entry name" value="COMT_C"/>
</dbReference>
<dbReference type="PANTHER" id="PTHR43712:SF2">
    <property type="entry name" value="O-METHYLTRANSFERASE CICE"/>
    <property type="match status" value="1"/>
</dbReference>
<dbReference type="GO" id="GO:0032259">
    <property type="term" value="P:methylation"/>
    <property type="evidence" value="ECO:0007669"/>
    <property type="project" value="UniProtKB-KW"/>
</dbReference>
<dbReference type="GO" id="GO:0008171">
    <property type="term" value="F:O-methyltransferase activity"/>
    <property type="evidence" value="ECO:0007669"/>
    <property type="project" value="InterPro"/>
</dbReference>
<evidence type="ECO:0000256" key="2">
    <source>
        <dbReference type="ARBA" id="ARBA00022679"/>
    </source>
</evidence>
<keyword evidence="7" id="KW-1185">Reference proteome</keyword>
<evidence type="ECO:0000259" key="5">
    <source>
        <dbReference type="Pfam" id="PF08100"/>
    </source>
</evidence>
<dbReference type="Gene3D" id="3.40.50.150">
    <property type="entry name" value="Vaccinia Virus protein VP39"/>
    <property type="match status" value="1"/>
</dbReference>
<dbReference type="SUPFAM" id="SSF53335">
    <property type="entry name" value="S-adenosyl-L-methionine-dependent methyltransferases"/>
    <property type="match status" value="1"/>
</dbReference>
<dbReference type="Pfam" id="PF08100">
    <property type="entry name" value="Dimerisation"/>
    <property type="match status" value="1"/>
</dbReference>
<dbReference type="PANTHER" id="PTHR43712">
    <property type="entry name" value="PUTATIVE (AFU_ORTHOLOGUE AFUA_4G14580)-RELATED"/>
    <property type="match status" value="1"/>
</dbReference>
<protein>
    <recommendedName>
        <fullName evidence="8">Methyltransferase</fullName>
    </recommendedName>
</protein>
<keyword evidence="1" id="KW-0489">Methyltransferase</keyword>
<evidence type="ECO:0000259" key="4">
    <source>
        <dbReference type="Pfam" id="PF00891"/>
    </source>
</evidence>
<keyword evidence="2" id="KW-0808">Transferase</keyword>
<evidence type="ECO:0008006" key="8">
    <source>
        <dbReference type="Google" id="ProtNLM"/>
    </source>
</evidence>
<dbReference type="InterPro" id="IPR036390">
    <property type="entry name" value="WH_DNA-bd_sf"/>
</dbReference>
<dbReference type="AlphaFoldDB" id="A0A210RWJ5"/>
<evidence type="ECO:0000256" key="1">
    <source>
        <dbReference type="ARBA" id="ARBA00022603"/>
    </source>
</evidence>
<sequence>MAISRNWLLLKLKDYCLPLGLSAEKDKSRLPFKDKQLKKHFVRMAQTQSLSIPDSQHDYSLWERLCILRDRLIADTRFQNRVAKIPFLKNIAKKRANQLFDVMAGFVYTQILLSCVRLNLFNLLKDGPLDLVDIKKSCSLDAIPLKKLLDAAVSIQLLEIRSQQRYGLGTLGAPMVGNTALSAMIEHHTVLYEDLRDPLLLLSGDVEIKKMEKFWPYVSPDQQDQEALKDKERVKNYSDLMSASLPLVADQVVDAYDFSQHQCLMDVGGGQGTFLKRVFSSAPELQRKLFDLPGVANLAKDNFLVAPDHQSIEVHSGDFFKDSLPTGADLITLIRVIFDHDDERVKILLRSIFQALPASGKLLVAEPMADTPEHPAMGHAYFGFYLLAMGRGRPRTIQEISNLAVHAGFKGVEVLRCSMPINAQVLLISK</sequence>
<feature type="domain" description="O-methyltransferase C-terminal" evidence="4">
    <location>
        <begin position="228"/>
        <end position="410"/>
    </location>
</feature>
<dbReference type="PROSITE" id="PS51683">
    <property type="entry name" value="SAM_OMT_II"/>
    <property type="match status" value="1"/>
</dbReference>
<keyword evidence="3" id="KW-0949">S-adenosyl-L-methionine</keyword>
<dbReference type="InterPro" id="IPR012967">
    <property type="entry name" value="COMT_dimerisation"/>
</dbReference>
<dbReference type="Gene3D" id="1.10.10.10">
    <property type="entry name" value="Winged helix-like DNA-binding domain superfamily/Winged helix DNA-binding domain"/>
    <property type="match status" value="1"/>
</dbReference>
<reference evidence="6 7" key="1">
    <citation type="submission" date="2017-03" db="EMBL/GenBank/DDBJ databases">
        <title>New species Polynucleobacter sp. MWH-EgelM1-30-B4.</title>
        <authorList>
            <person name="Hahn M.W."/>
        </authorList>
    </citation>
    <scope>NUCLEOTIDE SEQUENCE [LARGE SCALE GENOMIC DNA]</scope>
    <source>
        <strain evidence="6 7">MWH-EgelM1-30-B4</strain>
    </source>
</reference>
<dbReference type="GO" id="GO:0046983">
    <property type="term" value="F:protein dimerization activity"/>
    <property type="evidence" value="ECO:0007669"/>
    <property type="project" value="InterPro"/>
</dbReference>
<dbReference type="Pfam" id="PF00891">
    <property type="entry name" value="Methyltransf_2"/>
    <property type="match status" value="1"/>
</dbReference>
<dbReference type="InterPro" id="IPR029063">
    <property type="entry name" value="SAM-dependent_MTases_sf"/>
</dbReference>
<accession>A0A210RWJ5</accession>
<name>A0A210RWJ5_9BURK</name>
<gene>
    <name evidence="6" type="ORF">B6A14_06135</name>
</gene>
<dbReference type="InterPro" id="IPR036388">
    <property type="entry name" value="WH-like_DNA-bd_sf"/>
</dbReference>
<organism evidence="6 7">
    <name type="scientific">Polynucleobacter hirudinilacicola</name>
    <dbReference type="NCBI Taxonomy" id="1743166"/>
    <lineage>
        <taxon>Bacteria</taxon>
        <taxon>Pseudomonadati</taxon>
        <taxon>Pseudomonadota</taxon>
        <taxon>Betaproteobacteria</taxon>
        <taxon>Burkholderiales</taxon>
        <taxon>Burkholderiaceae</taxon>
        <taxon>Polynucleobacter</taxon>
    </lineage>
</organism>
<dbReference type="Proteomes" id="UP000196880">
    <property type="component" value="Unassembled WGS sequence"/>
</dbReference>
<comment type="caution">
    <text evidence="6">The sequence shown here is derived from an EMBL/GenBank/DDBJ whole genome shotgun (WGS) entry which is preliminary data.</text>
</comment>
<dbReference type="InterPro" id="IPR016461">
    <property type="entry name" value="COMT-like"/>
</dbReference>
<evidence type="ECO:0000313" key="6">
    <source>
        <dbReference type="EMBL" id="OWF65378.1"/>
    </source>
</evidence>